<comment type="caution">
    <text evidence="1">The sequence shown here is derived from an EMBL/GenBank/DDBJ whole genome shotgun (WGS) entry which is preliminary data.</text>
</comment>
<dbReference type="InterPro" id="IPR043733">
    <property type="entry name" value="DUF5677"/>
</dbReference>
<accession>A0ABQ0H129</accession>
<dbReference type="RefSeq" id="WP_407865222.1">
    <property type="nucleotide sequence ID" value="NZ_BAAFZP010000001.1"/>
</dbReference>
<dbReference type="Proteomes" id="UP001628091">
    <property type="component" value="Unassembled WGS sequence"/>
</dbReference>
<dbReference type="EMBL" id="BAAFZP010000001">
    <property type="protein sequence ID" value="GAB1582632.1"/>
    <property type="molecule type" value="Genomic_DNA"/>
</dbReference>
<proteinExistence type="predicted"/>
<organism evidence="1 2">
    <name type="scientific">Phyllobacterium phragmitis</name>
    <dbReference type="NCBI Taxonomy" id="2670329"/>
    <lineage>
        <taxon>Bacteria</taxon>
        <taxon>Pseudomonadati</taxon>
        <taxon>Pseudomonadota</taxon>
        <taxon>Alphaproteobacteria</taxon>
        <taxon>Hyphomicrobiales</taxon>
        <taxon>Phyllobacteriaceae</taxon>
        <taxon>Phyllobacterium</taxon>
    </lineage>
</organism>
<sequence>MTGDTPTLDAFHEKGRELLYLQMRNIDALIHELAPPQANGGKIEVDNDIRIIVWMLQAIGVSINSVLKLTESRDMSIRDCFGIARSAAETAVNIAFIAVSDPAVTERAIQHMRQKRWRDLKRTGRIGKRNFSVSRKIKASITDFPGLEDALAEFTTKKGSEIRDWTPETIEQRIGIIEQKSEKAGLLLASSIFSIYRPSSELLHGTFYGVNYFWQGSRDEPVTSREAFEHLWMHDHFITLLSSLLFAVSGAIYAVATGRQLQAHFAEQERMLALLRGYTERIADTDLDSEHEAAVS</sequence>
<keyword evidence="2" id="KW-1185">Reference proteome</keyword>
<dbReference type="Pfam" id="PF18928">
    <property type="entry name" value="DUF5677"/>
    <property type="match status" value="1"/>
</dbReference>
<gene>
    <name evidence="1" type="ORF">PPNSA23_25750</name>
</gene>
<evidence type="ECO:0008006" key="3">
    <source>
        <dbReference type="Google" id="ProtNLM"/>
    </source>
</evidence>
<name>A0ABQ0H129_9HYPH</name>
<evidence type="ECO:0000313" key="1">
    <source>
        <dbReference type="EMBL" id="GAB1582632.1"/>
    </source>
</evidence>
<protein>
    <recommendedName>
        <fullName evidence="3">AbiV family abortive infection protein</fullName>
    </recommendedName>
</protein>
<reference evidence="1 2" key="1">
    <citation type="submission" date="2024-10" db="EMBL/GenBank/DDBJ databases">
        <title>Isolation, draft genome sequencing and identification of Phyllobacterium sp. NSA23, isolated from leaf soil.</title>
        <authorList>
            <person name="Akita H."/>
        </authorList>
    </citation>
    <scope>NUCLEOTIDE SEQUENCE [LARGE SCALE GENOMIC DNA]</scope>
    <source>
        <strain evidence="1 2">NSA23</strain>
    </source>
</reference>
<evidence type="ECO:0000313" key="2">
    <source>
        <dbReference type="Proteomes" id="UP001628091"/>
    </source>
</evidence>